<organism evidence="1 2">
    <name type="scientific">Sclerotinia sclerotiorum (strain ATCC 18683 / 1980 / Ss-1)</name>
    <name type="common">White mold</name>
    <name type="synonym">Whetzelinia sclerotiorum</name>
    <dbReference type="NCBI Taxonomy" id="665079"/>
    <lineage>
        <taxon>Eukaryota</taxon>
        <taxon>Fungi</taxon>
        <taxon>Dikarya</taxon>
        <taxon>Ascomycota</taxon>
        <taxon>Pezizomycotina</taxon>
        <taxon>Leotiomycetes</taxon>
        <taxon>Helotiales</taxon>
        <taxon>Sclerotiniaceae</taxon>
        <taxon>Sclerotinia</taxon>
    </lineage>
</organism>
<reference evidence="2" key="1">
    <citation type="journal article" date="2011" name="PLoS Genet.">
        <title>Genomic analysis of the necrotrophic fungal pathogens Sclerotinia sclerotiorum and Botrytis cinerea.</title>
        <authorList>
            <person name="Amselem J."/>
            <person name="Cuomo C.A."/>
            <person name="van Kan J.A."/>
            <person name="Viaud M."/>
            <person name="Benito E.P."/>
            <person name="Couloux A."/>
            <person name="Coutinho P.M."/>
            <person name="de Vries R.P."/>
            <person name="Dyer P.S."/>
            <person name="Fillinger S."/>
            <person name="Fournier E."/>
            <person name="Gout L."/>
            <person name="Hahn M."/>
            <person name="Kohn L."/>
            <person name="Lapalu N."/>
            <person name="Plummer K.M."/>
            <person name="Pradier J.M."/>
            <person name="Quevillon E."/>
            <person name="Sharon A."/>
            <person name="Simon A."/>
            <person name="ten Have A."/>
            <person name="Tudzynski B."/>
            <person name="Tudzynski P."/>
            <person name="Wincker P."/>
            <person name="Andrew M."/>
            <person name="Anthouard V."/>
            <person name="Beever R.E."/>
            <person name="Beffa R."/>
            <person name="Benoit I."/>
            <person name="Bouzid O."/>
            <person name="Brault B."/>
            <person name="Chen Z."/>
            <person name="Choquer M."/>
            <person name="Collemare J."/>
            <person name="Cotton P."/>
            <person name="Danchin E.G."/>
            <person name="Da Silva C."/>
            <person name="Gautier A."/>
            <person name="Giraud C."/>
            <person name="Giraud T."/>
            <person name="Gonzalez C."/>
            <person name="Grossetete S."/>
            <person name="Guldener U."/>
            <person name="Henrissat B."/>
            <person name="Howlett B.J."/>
            <person name="Kodira C."/>
            <person name="Kretschmer M."/>
            <person name="Lappartient A."/>
            <person name="Leroch M."/>
            <person name="Levis C."/>
            <person name="Mauceli E."/>
            <person name="Neuveglise C."/>
            <person name="Oeser B."/>
            <person name="Pearson M."/>
            <person name="Poulain J."/>
            <person name="Poussereau N."/>
            <person name="Quesneville H."/>
            <person name="Rascle C."/>
            <person name="Schumacher J."/>
            <person name="Segurens B."/>
            <person name="Sexton A."/>
            <person name="Silva E."/>
            <person name="Sirven C."/>
            <person name="Soanes D.M."/>
            <person name="Talbot N.J."/>
            <person name="Templeton M."/>
            <person name="Yandava C."/>
            <person name="Yarden O."/>
            <person name="Zeng Q."/>
            <person name="Rollins J.A."/>
            <person name="Lebrun M.H."/>
            <person name="Dickman M."/>
        </authorList>
    </citation>
    <scope>NUCLEOTIDE SEQUENCE [LARGE SCALE GENOMIC DNA]</scope>
    <source>
        <strain evidence="2">ATCC 18683 / 1980 / Ss-1</strain>
    </source>
</reference>
<name>A7EM70_SCLS1</name>
<dbReference type="InParanoid" id="A7EM70"/>
<evidence type="ECO:0000313" key="1">
    <source>
        <dbReference type="EMBL" id="EDO03936.1"/>
    </source>
</evidence>
<dbReference type="AlphaFoldDB" id="A7EM70"/>
<evidence type="ECO:0000313" key="2">
    <source>
        <dbReference type="Proteomes" id="UP000001312"/>
    </source>
</evidence>
<dbReference type="KEGG" id="ssl:SS1G_06417"/>
<dbReference type="Proteomes" id="UP000001312">
    <property type="component" value="Unassembled WGS sequence"/>
</dbReference>
<dbReference type="RefSeq" id="XP_001592178.1">
    <property type="nucleotide sequence ID" value="XM_001592128.1"/>
</dbReference>
<accession>A7EM70</accession>
<dbReference type="EMBL" id="CH476628">
    <property type="protein sequence ID" value="EDO03936.1"/>
    <property type="molecule type" value="Genomic_DNA"/>
</dbReference>
<proteinExistence type="predicted"/>
<sequence length="93" mass="10907">MASDGVCCKVACLFPRFESYQIVKLYLIILHILDLIADTFKNTAACRQNPLGNFVYQITRQPNSLKHHRRHRDFEIMYGFMWVREVAFAALLK</sequence>
<dbReference type="GeneID" id="5488638"/>
<protein>
    <submittedName>
        <fullName evidence="1">Uncharacterized protein</fullName>
    </submittedName>
</protein>
<keyword evidence="2" id="KW-1185">Reference proteome</keyword>
<gene>
    <name evidence="1" type="ORF">SS1G_06417</name>
</gene>